<protein>
    <submittedName>
        <fullName evidence="1">Uncharacterized protein</fullName>
    </submittedName>
</protein>
<keyword evidence="2" id="KW-1185">Reference proteome</keyword>
<dbReference type="EMBL" id="CM020619">
    <property type="protein sequence ID" value="KAK1863865.1"/>
    <property type="molecule type" value="Genomic_DNA"/>
</dbReference>
<organism evidence="1 2">
    <name type="scientific">Pyropia yezoensis</name>
    <name type="common">Susabi-nori</name>
    <name type="synonym">Porphyra yezoensis</name>
    <dbReference type="NCBI Taxonomy" id="2788"/>
    <lineage>
        <taxon>Eukaryota</taxon>
        <taxon>Rhodophyta</taxon>
        <taxon>Bangiophyceae</taxon>
        <taxon>Bangiales</taxon>
        <taxon>Bangiaceae</taxon>
        <taxon>Pyropia</taxon>
    </lineage>
</organism>
<gene>
    <name evidence="1" type="ORF">I4F81_006419</name>
</gene>
<accession>A0ACC3C0Y3</accession>
<dbReference type="Proteomes" id="UP000798662">
    <property type="component" value="Chromosome 2"/>
</dbReference>
<name>A0ACC3C0Y3_PYRYE</name>
<reference evidence="1" key="1">
    <citation type="submission" date="2019-11" db="EMBL/GenBank/DDBJ databases">
        <title>Nori genome reveals adaptations in red seaweeds to the harsh intertidal environment.</title>
        <authorList>
            <person name="Wang D."/>
            <person name="Mao Y."/>
        </authorList>
    </citation>
    <scope>NUCLEOTIDE SEQUENCE</scope>
    <source>
        <tissue evidence="1">Gametophyte</tissue>
    </source>
</reference>
<comment type="caution">
    <text evidence="1">The sequence shown here is derived from an EMBL/GenBank/DDBJ whole genome shotgun (WGS) entry which is preliminary data.</text>
</comment>
<proteinExistence type="predicted"/>
<evidence type="ECO:0000313" key="2">
    <source>
        <dbReference type="Proteomes" id="UP000798662"/>
    </source>
</evidence>
<sequence>MSLTWGVDPIFHAHVRLFGRTLAGLSPPPPPDTAYAVGVRLYTPPSVGRGGGHDAPPLPPPPPPRPVSRVRIAGTVVTAIPRAKYTRLAIDDGTAVTAVLVWEREAAVVGAGLPPPSISTAARGAAGPAVGGGGGGGGAEAIAAISLGTAVVVWGRPRWERGVPGVTVVASRVRRLVSVAEEVAAAAETMECEVWLAGGGWGAG</sequence>
<evidence type="ECO:0000313" key="1">
    <source>
        <dbReference type="EMBL" id="KAK1863865.1"/>
    </source>
</evidence>